<reference evidence="2" key="1">
    <citation type="submission" date="2020-07" db="EMBL/GenBank/DDBJ databases">
        <title>Huge and variable diversity of episymbiotic CPR bacteria and DPANN archaea in groundwater ecosystems.</title>
        <authorList>
            <person name="He C.Y."/>
            <person name="Keren R."/>
            <person name="Whittaker M."/>
            <person name="Farag I.F."/>
            <person name="Doudna J."/>
            <person name="Cate J.H.D."/>
            <person name="Banfield J.F."/>
        </authorList>
    </citation>
    <scope>NUCLEOTIDE SEQUENCE</scope>
    <source>
        <strain evidence="2">NC_groundwater_1226_Ag_S-0.1um_59_124</strain>
    </source>
</reference>
<sequence length="111" mass="11824">MKPRTVGFLQAAGIAAYVALFATLAYQMRTLTEARAVAIHPIAGITLFLLAFVISALISSSTVLAYPAYLFFGGHRIEALKIIFWSAVGLVFFFILAVLAALAIGLSALFA</sequence>
<keyword evidence="1" id="KW-1133">Transmembrane helix</keyword>
<dbReference type="Proteomes" id="UP000704960">
    <property type="component" value="Unassembled WGS sequence"/>
</dbReference>
<organism evidence="2 3">
    <name type="scientific">Candidatus Sungiibacteriota bacterium</name>
    <dbReference type="NCBI Taxonomy" id="2750080"/>
    <lineage>
        <taxon>Bacteria</taxon>
        <taxon>Candidatus Sungiibacteriota</taxon>
    </lineage>
</organism>
<evidence type="ECO:0000256" key="1">
    <source>
        <dbReference type="SAM" id="Phobius"/>
    </source>
</evidence>
<accession>A0A932YY29</accession>
<comment type="caution">
    <text evidence="2">The sequence shown here is derived from an EMBL/GenBank/DDBJ whole genome shotgun (WGS) entry which is preliminary data.</text>
</comment>
<protein>
    <submittedName>
        <fullName evidence="2">Uncharacterized protein</fullName>
    </submittedName>
</protein>
<evidence type="ECO:0000313" key="2">
    <source>
        <dbReference type="EMBL" id="MBI4132309.1"/>
    </source>
</evidence>
<keyword evidence="1" id="KW-0472">Membrane</keyword>
<evidence type="ECO:0000313" key="3">
    <source>
        <dbReference type="Proteomes" id="UP000704960"/>
    </source>
</evidence>
<keyword evidence="1" id="KW-0812">Transmembrane</keyword>
<dbReference type="AlphaFoldDB" id="A0A932YY29"/>
<feature type="transmembrane region" description="Helical" evidence="1">
    <location>
        <begin position="6"/>
        <end position="26"/>
    </location>
</feature>
<dbReference type="EMBL" id="JACQMJ010000007">
    <property type="protein sequence ID" value="MBI4132309.1"/>
    <property type="molecule type" value="Genomic_DNA"/>
</dbReference>
<proteinExistence type="predicted"/>
<feature type="transmembrane region" description="Helical" evidence="1">
    <location>
        <begin position="47"/>
        <end position="70"/>
    </location>
</feature>
<feature type="transmembrane region" description="Helical" evidence="1">
    <location>
        <begin position="82"/>
        <end position="110"/>
    </location>
</feature>
<gene>
    <name evidence="2" type="ORF">HY474_01620</name>
</gene>
<name>A0A932YY29_9BACT</name>